<evidence type="ECO:0000313" key="3">
    <source>
        <dbReference type="Proteomes" id="UP000772434"/>
    </source>
</evidence>
<keyword evidence="3" id="KW-1185">Reference proteome</keyword>
<organism evidence="2 3">
    <name type="scientific">Rhodocollybia butyracea</name>
    <dbReference type="NCBI Taxonomy" id="206335"/>
    <lineage>
        <taxon>Eukaryota</taxon>
        <taxon>Fungi</taxon>
        <taxon>Dikarya</taxon>
        <taxon>Basidiomycota</taxon>
        <taxon>Agaricomycotina</taxon>
        <taxon>Agaricomycetes</taxon>
        <taxon>Agaricomycetidae</taxon>
        <taxon>Agaricales</taxon>
        <taxon>Marasmiineae</taxon>
        <taxon>Omphalotaceae</taxon>
        <taxon>Rhodocollybia</taxon>
    </lineage>
</organism>
<dbReference type="OrthoDB" id="3208379at2759"/>
<protein>
    <submittedName>
        <fullName evidence="2">Uncharacterized protein</fullName>
    </submittedName>
</protein>
<keyword evidence="1" id="KW-0472">Membrane</keyword>
<feature type="transmembrane region" description="Helical" evidence="1">
    <location>
        <begin position="367"/>
        <end position="387"/>
    </location>
</feature>
<reference evidence="2" key="1">
    <citation type="submission" date="2020-11" db="EMBL/GenBank/DDBJ databases">
        <authorList>
            <consortium name="DOE Joint Genome Institute"/>
            <person name="Ahrendt S."/>
            <person name="Riley R."/>
            <person name="Andreopoulos W."/>
            <person name="Labutti K."/>
            <person name="Pangilinan J."/>
            <person name="Ruiz-Duenas F.J."/>
            <person name="Barrasa J.M."/>
            <person name="Sanchez-Garcia M."/>
            <person name="Camarero S."/>
            <person name="Miyauchi S."/>
            <person name="Serrano A."/>
            <person name="Linde D."/>
            <person name="Babiker R."/>
            <person name="Drula E."/>
            <person name="Ayuso-Fernandez I."/>
            <person name="Pacheco R."/>
            <person name="Padilla G."/>
            <person name="Ferreira P."/>
            <person name="Barriuso J."/>
            <person name="Kellner H."/>
            <person name="Castanera R."/>
            <person name="Alfaro M."/>
            <person name="Ramirez L."/>
            <person name="Pisabarro A.G."/>
            <person name="Kuo A."/>
            <person name="Tritt A."/>
            <person name="Lipzen A."/>
            <person name="He G."/>
            <person name="Yan M."/>
            <person name="Ng V."/>
            <person name="Cullen D."/>
            <person name="Martin F."/>
            <person name="Rosso M.-N."/>
            <person name="Henrissat B."/>
            <person name="Hibbett D."/>
            <person name="Martinez A.T."/>
            <person name="Grigoriev I.V."/>
        </authorList>
    </citation>
    <scope>NUCLEOTIDE SEQUENCE</scope>
    <source>
        <strain evidence="2">AH 40177</strain>
    </source>
</reference>
<dbReference type="Proteomes" id="UP000772434">
    <property type="component" value="Unassembled WGS sequence"/>
</dbReference>
<name>A0A9P5UE87_9AGAR</name>
<sequence>MMRSNTLTDSVDEYKDLDSSSLLPDGWQMFVHPQGSIYFSDGRIVVDQDIRNPGLLSVVLHSALDIGINDWEEDLEVQMHVGNSGDCTNFALYINHTHCIAAHKYENADSHAFSVMDPATLNRRRRLYWNYLWAHSAHIPCPVRAVPDACDALAWFYADNLISGAQCVVPFSKDECEELLRRIKEFESPCYDKSPAKVAFLAWLLREICSFRDAEMYGQLPRKELGQRLRNKFTRPKVALPAATALPFVHLIMNVVFFGIPYSYMRLVKQSFEYRGRLAGMQANWEKYIGRLVREYSDFLLISTVLLSATVGLLSVPNISRFVELAALVSAFSSLGSIIVGVFAIWQHQAKYRAIDSFTYMRNVQHNMLGFHGHAMLLSLPPVLLVHDTAGRVVVGVILVIFLSILGTVIAALYTLTRIWSYGHSDSWFTRFRRLLGRSFSSWRCGSKRSCIA</sequence>
<feature type="transmembrane region" description="Helical" evidence="1">
    <location>
        <begin position="325"/>
        <end position="346"/>
    </location>
</feature>
<evidence type="ECO:0000256" key="1">
    <source>
        <dbReference type="SAM" id="Phobius"/>
    </source>
</evidence>
<comment type="caution">
    <text evidence="2">The sequence shown here is derived from an EMBL/GenBank/DDBJ whole genome shotgun (WGS) entry which is preliminary data.</text>
</comment>
<dbReference type="EMBL" id="JADNRY010000008">
    <property type="protein sequence ID" value="KAF9075979.1"/>
    <property type="molecule type" value="Genomic_DNA"/>
</dbReference>
<keyword evidence="1" id="KW-1133">Transmembrane helix</keyword>
<proteinExistence type="predicted"/>
<accession>A0A9P5UE87</accession>
<feature type="transmembrane region" description="Helical" evidence="1">
    <location>
        <begin position="393"/>
        <end position="416"/>
    </location>
</feature>
<evidence type="ECO:0000313" key="2">
    <source>
        <dbReference type="EMBL" id="KAF9075979.1"/>
    </source>
</evidence>
<dbReference type="AlphaFoldDB" id="A0A9P5UE87"/>
<keyword evidence="1" id="KW-0812">Transmembrane</keyword>
<gene>
    <name evidence="2" type="ORF">BDP27DRAFT_1314825</name>
</gene>
<feature type="transmembrane region" description="Helical" evidence="1">
    <location>
        <begin position="299"/>
        <end position="319"/>
    </location>
</feature>
<feature type="transmembrane region" description="Helical" evidence="1">
    <location>
        <begin position="238"/>
        <end position="260"/>
    </location>
</feature>